<dbReference type="PANTHER" id="PTHR23161:SF2">
    <property type="entry name" value="PROTEIN CIP2A"/>
    <property type="match status" value="1"/>
</dbReference>
<evidence type="ECO:0000259" key="2">
    <source>
        <dbReference type="Pfam" id="PF21044"/>
    </source>
</evidence>
<comment type="caution">
    <text evidence="3">The sequence shown here is derived from an EMBL/GenBank/DDBJ whole genome shotgun (WGS) entry which is preliminary data.</text>
</comment>
<name>A0A6G0WMN6_9STRA</name>
<sequence length="919" mass="103798">MDMSRNEALQVAEAFVQAFTDVSKQNMRANALSDLKAACRSLQFVAHIQALPIFTSVLDAVCACCFDAGSSELNEDIVNLVYDMVHGATIGYPTPLLGKVLSALVHTISRDIVENSSFDGASFLLHLETLAACLHNNVGVRLYVSELPDRKELVRTLALMLNRTDDAHVLVYSMSILARLVLHEPVGRKLFQPKNVEHAISLVASVVTSVEMDHSRDTLLVQLACIDLIADLVSQPWILTIVEGSEEFRGLITDMMARIDLNENVVRLQVALHFLYVVATISHPMRKEMGKSFPPLSKALQVVLHPMPLVAKCATKFFISFLSDDRALVEGLINSTCPTVDEKLIAPLQPVLIALFKTLHTAITLFVRQDAQFDACMDDYTQAVGICQLLIHLSVDARVASLSLPLVNLSQMVGLAQRESQYLNSLSTEQATQYIPRFSLAFMTLVGTLMLHDDEAVEEDQLREFNQVLQQPDVAEILSRGLSQCEDKQWTLDVMIFLRRFLSQATPVFHERVSLFTLADALFSTNHAKVVAIWRSRLSQSETALHMAHKQIEHLKAEIELVKANADDERLQCHTEHARLQKELDLQRSAHEHVVEALTAKFESQMTHMKAKCDEVMGQLREKSQAFEKKQRQLQESRVQRCTLEEESNGLKRKLIVLEMRIDEVAQAQASTRGQVDHLQREKQRVQAELEALSEAYASQSGDLLVAQETCQKLKVTVSLQEENHETLYKQLVMLSKAHQMQSEEFNRTTEERDQLVREIREARATVDNLNAQTDEQAMRIQTHKEHLADLEKGLAQTEHMLHDEKARCRGLQSELETLRHHHVKIQNEMLAKDGRMLDLQRLYEANEKNLSQRDEDIRRLRTELKKYAKIQAMIHQLSDGAAVSTLSQTVAGGESQASPRGFVPETQSLFRQPFSLDK</sequence>
<dbReference type="InterPro" id="IPR042510">
    <property type="entry name" value="CIP2A"/>
</dbReference>
<gene>
    <name evidence="3" type="ORF">Ae201684_013565</name>
</gene>
<feature type="coiled-coil region" evidence="1">
    <location>
        <begin position="746"/>
        <end position="808"/>
    </location>
</feature>
<reference evidence="3 4" key="1">
    <citation type="submission" date="2019-07" db="EMBL/GenBank/DDBJ databases">
        <title>Genomics analysis of Aphanomyces spp. identifies a new class of oomycete effector associated with host adaptation.</title>
        <authorList>
            <person name="Gaulin E."/>
        </authorList>
    </citation>
    <scope>NUCLEOTIDE SEQUENCE [LARGE SCALE GENOMIC DNA]</scope>
    <source>
        <strain evidence="3 4">ATCC 201684</strain>
    </source>
</reference>
<dbReference type="AlphaFoldDB" id="A0A6G0WMN6"/>
<dbReference type="InterPro" id="IPR048701">
    <property type="entry name" value="CIP2A_N"/>
</dbReference>
<keyword evidence="1" id="KW-0175">Coiled coil</keyword>
<dbReference type="EMBL" id="VJMJ01000175">
    <property type="protein sequence ID" value="KAF0728604.1"/>
    <property type="molecule type" value="Genomic_DNA"/>
</dbReference>
<feature type="domain" description="CIP2A N-terminal" evidence="2">
    <location>
        <begin position="127"/>
        <end position="300"/>
    </location>
</feature>
<dbReference type="Proteomes" id="UP000481153">
    <property type="component" value="Unassembled WGS sequence"/>
</dbReference>
<dbReference type="VEuPathDB" id="FungiDB:AeMF1_010916"/>
<dbReference type="Pfam" id="PF21044">
    <property type="entry name" value="CIP2A_N"/>
    <property type="match status" value="1"/>
</dbReference>
<proteinExistence type="predicted"/>
<dbReference type="PANTHER" id="PTHR23161">
    <property type="entry name" value="PROTEIN CIP2A"/>
    <property type="match status" value="1"/>
</dbReference>
<protein>
    <recommendedName>
        <fullName evidence="2">CIP2A N-terminal domain-containing protein</fullName>
    </recommendedName>
</protein>
<evidence type="ECO:0000313" key="3">
    <source>
        <dbReference type="EMBL" id="KAF0728604.1"/>
    </source>
</evidence>
<organism evidence="3 4">
    <name type="scientific">Aphanomyces euteiches</name>
    <dbReference type="NCBI Taxonomy" id="100861"/>
    <lineage>
        <taxon>Eukaryota</taxon>
        <taxon>Sar</taxon>
        <taxon>Stramenopiles</taxon>
        <taxon>Oomycota</taxon>
        <taxon>Saprolegniomycetes</taxon>
        <taxon>Saprolegniales</taxon>
        <taxon>Verrucalvaceae</taxon>
        <taxon>Aphanomyces</taxon>
    </lineage>
</organism>
<keyword evidence="4" id="KW-1185">Reference proteome</keyword>
<feature type="coiled-coil region" evidence="1">
    <location>
        <begin position="538"/>
        <end position="572"/>
    </location>
</feature>
<evidence type="ECO:0000256" key="1">
    <source>
        <dbReference type="SAM" id="Coils"/>
    </source>
</evidence>
<evidence type="ECO:0000313" key="4">
    <source>
        <dbReference type="Proteomes" id="UP000481153"/>
    </source>
</evidence>
<accession>A0A6G0WMN6</accession>
<feature type="coiled-coil region" evidence="1">
    <location>
        <begin position="669"/>
        <end position="696"/>
    </location>
</feature>